<feature type="signal peptide" evidence="1">
    <location>
        <begin position="1"/>
        <end position="19"/>
    </location>
</feature>
<name>A0A7W9SRM5_ARMRO</name>
<evidence type="ECO:0000313" key="2">
    <source>
        <dbReference type="EMBL" id="MBB6050993.1"/>
    </source>
</evidence>
<protein>
    <recommendedName>
        <fullName evidence="4">Lipoprotein</fullName>
    </recommendedName>
</protein>
<keyword evidence="1" id="KW-0732">Signal</keyword>
<organism evidence="2 3">
    <name type="scientific">Armatimonas rosea</name>
    <dbReference type="NCBI Taxonomy" id="685828"/>
    <lineage>
        <taxon>Bacteria</taxon>
        <taxon>Bacillati</taxon>
        <taxon>Armatimonadota</taxon>
        <taxon>Armatimonadia</taxon>
        <taxon>Armatimonadales</taxon>
        <taxon>Armatimonadaceae</taxon>
        <taxon>Armatimonas</taxon>
    </lineage>
</organism>
<dbReference type="EMBL" id="JACHGW010000002">
    <property type="protein sequence ID" value="MBB6050993.1"/>
    <property type="molecule type" value="Genomic_DNA"/>
</dbReference>
<evidence type="ECO:0008006" key="4">
    <source>
        <dbReference type="Google" id="ProtNLM"/>
    </source>
</evidence>
<keyword evidence="3" id="KW-1185">Reference proteome</keyword>
<evidence type="ECO:0000313" key="3">
    <source>
        <dbReference type="Proteomes" id="UP000520814"/>
    </source>
</evidence>
<accession>A0A7W9SRM5</accession>
<dbReference type="AlphaFoldDB" id="A0A7W9SRM5"/>
<dbReference type="RefSeq" id="WP_184196973.1">
    <property type="nucleotide sequence ID" value="NZ_JACHGW010000002.1"/>
</dbReference>
<sequence>MKTFRGLALLPLTLLTSCAKVPPVTGDVPKLLRVTFALRGEVQTNETGLPYYYFVTINRTDNPTDNGPVPVVSVPWGNGFAAANSATGQGFVGFVAFNYRGPGFQVFSCESNGVLNNPVNGIFTPLGVPFQSTPVSRGSKVLSFQVDLNTLPNKTARYVQLNIIATNNVPQGAEDAPKLWDALGDGSQTGSLNQFITLDTLQNQLKRNSDDRREPTQNDVRDHVAALVDEPNLDIVDWEIEYRN</sequence>
<feature type="chain" id="PRO_5030576352" description="Lipoprotein" evidence="1">
    <location>
        <begin position="20"/>
        <end position="244"/>
    </location>
</feature>
<evidence type="ECO:0000256" key="1">
    <source>
        <dbReference type="SAM" id="SignalP"/>
    </source>
</evidence>
<comment type="caution">
    <text evidence="2">The sequence shown here is derived from an EMBL/GenBank/DDBJ whole genome shotgun (WGS) entry which is preliminary data.</text>
</comment>
<dbReference type="PROSITE" id="PS51257">
    <property type="entry name" value="PROKAR_LIPOPROTEIN"/>
    <property type="match status" value="1"/>
</dbReference>
<dbReference type="Proteomes" id="UP000520814">
    <property type="component" value="Unassembled WGS sequence"/>
</dbReference>
<gene>
    <name evidence="2" type="ORF">HNQ39_002784</name>
</gene>
<reference evidence="2 3" key="1">
    <citation type="submission" date="2020-08" db="EMBL/GenBank/DDBJ databases">
        <title>Genomic Encyclopedia of Type Strains, Phase IV (KMG-IV): sequencing the most valuable type-strain genomes for metagenomic binning, comparative biology and taxonomic classification.</title>
        <authorList>
            <person name="Goeker M."/>
        </authorList>
    </citation>
    <scope>NUCLEOTIDE SEQUENCE [LARGE SCALE GENOMIC DNA]</scope>
    <source>
        <strain evidence="2 3">DSM 23562</strain>
    </source>
</reference>
<proteinExistence type="predicted"/>